<evidence type="ECO:0000256" key="1">
    <source>
        <dbReference type="PROSITE-ProRule" id="PRU00409"/>
    </source>
</evidence>
<dbReference type="GO" id="GO:0016874">
    <property type="term" value="F:ligase activity"/>
    <property type="evidence" value="ECO:0007669"/>
    <property type="project" value="UniProtKB-KW"/>
</dbReference>
<dbReference type="Gene3D" id="3.30.470.20">
    <property type="entry name" value="ATP-grasp fold, B domain"/>
    <property type="match status" value="2"/>
</dbReference>
<evidence type="ECO:0000259" key="2">
    <source>
        <dbReference type="PROSITE" id="PS50975"/>
    </source>
</evidence>
<dbReference type="SUPFAM" id="SSF56059">
    <property type="entry name" value="Glutathione synthetase ATP-binding domain-like"/>
    <property type="match status" value="1"/>
</dbReference>
<dbReference type="EMBL" id="JBGJLR010000003">
    <property type="protein sequence ID" value="MEZ2738718.1"/>
    <property type="molecule type" value="Genomic_DNA"/>
</dbReference>
<dbReference type="PANTHER" id="PTHR21621">
    <property type="entry name" value="RIBOSOMAL PROTEIN S6 MODIFICATION PROTEIN"/>
    <property type="match status" value="1"/>
</dbReference>
<keyword evidence="1" id="KW-0067">ATP-binding</keyword>
<keyword evidence="4" id="KW-1185">Reference proteome</keyword>
<keyword evidence="1" id="KW-0547">Nucleotide-binding</keyword>
<reference evidence="3 4" key="1">
    <citation type="submission" date="2024-08" db="EMBL/GenBank/DDBJ databases">
        <authorList>
            <person name="Feng Z."/>
            <person name="Ronholm J."/>
        </authorList>
    </citation>
    <scope>NUCLEOTIDE SEQUENCE [LARGE SCALE GENOMIC DNA]</scope>
    <source>
        <strain evidence="3 4">4-AB0-8</strain>
    </source>
</reference>
<comment type="caution">
    <text evidence="3">The sequence shown here is derived from an EMBL/GenBank/DDBJ whole genome shotgun (WGS) entry which is preliminary data.</text>
</comment>
<name>A0ABV4IEA7_9BURK</name>
<dbReference type="Pfam" id="PF13549">
    <property type="entry name" value="ATP-grasp_5"/>
    <property type="match status" value="1"/>
</dbReference>
<dbReference type="PANTHER" id="PTHR21621:SF0">
    <property type="entry name" value="BETA-CITRYLGLUTAMATE SYNTHASE B-RELATED"/>
    <property type="match status" value="1"/>
</dbReference>
<accession>A0ABV4IEA7</accession>
<gene>
    <name evidence="3" type="ORF">ACBP88_04445</name>
</gene>
<dbReference type="PROSITE" id="PS50975">
    <property type="entry name" value="ATP_GRASP"/>
    <property type="match status" value="1"/>
</dbReference>
<evidence type="ECO:0000313" key="4">
    <source>
        <dbReference type="Proteomes" id="UP001567350"/>
    </source>
</evidence>
<dbReference type="InterPro" id="IPR013815">
    <property type="entry name" value="ATP_grasp_subdomain_1"/>
</dbReference>
<proteinExistence type="predicted"/>
<dbReference type="Proteomes" id="UP001567350">
    <property type="component" value="Unassembled WGS sequence"/>
</dbReference>
<evidence type="ECO:0000313" key="3">
    <source>
        <dbReference type="EMBL" id="MEZ2738718.1"/>
    </source>
</evidence>
<dbReference type="Gene3D" id="3.30.1490.20">
    <property type="entry name" value="ATP-grasp fold, A domain"/>
    <property type="match status" value="1"/>
</dbReference>
<dbReference type="RefSeq" id="WP_370890942.1">
    <property type="nucleotide sequence ID" value="NZ_JBGJLR010000003.1"/>
</dbReference>
<organism evidence="3 4">
    <name type="scientific">Comamonas jiangduensis</name>
    <dbReference type="NCBI Taxonomy" id="1194168"/>
    <lineage>
        <taxon>Bacteria</taxon>
        <taxon>Pseudomonadati</taxon>
        <taxon>Pseudomonadota</taxon>
        <taxon>Betaproteobacteria</taxon>
        <taxon>Burkholderiales</taxon>
        <taxon>Comamonadaceae</taxon>
        <taxon>Comamonas</taxon>
    </lineage>
</organism>
<feature type="domain" description="ATP-grasp" evidence="2">
    <location>
        <begin position="196"/>
        <end position="445"/>
    </location>
</feature>
<keyword evidence="3" id="KW-0436">Ligase</keyword>
<dbReference type="InterPro" id="IPR011761">
    <property type="entry name" value="ATP-grasp"/>
</dbReference>
<protein>
    <submittedName>
        <fullName evidence="3">Acetate--CoA ligase family protein</fullName>
    </submittedName>
</protein>
<sequence length="680" mass="73484">MRVLSTPESDCTDKTLNCQQAHVLRTRHWIGNNLWSPHPVLEAQLLDMDARQWPQLEELLHALLKAVALPDRFCQCLPGINGRGTVVVEASEAALGRSLLQHALELLVLEPIERAKQWAGALGRIRHVIDEECLGPSTACIANAALQRHLPAYRLFPKGNLVQLGMGAAQQRIWTAESDMTGAIAQDIASNKALTKRLLANAGIPTPQGDFATSPAQAWHIAQGLGLPVVVKPLDGNRARGVSLDLMDQASVETAWQLAKREGTQVLVERCIRGYEHRVLVVGDFVVAATRGETLGVVGDGQSTVAQLVEAQINQHPRCLIDNTLERIELSTDAKVQGELLRQQLDAQSIPAQGQQVVLLRTGNLTVDCTDEVHPDIARNAVMAARTIGLDIAGIDMVVQDIRRPLLEQGGAIVEVNAGPSLLMHLYPVHGKPRAVGEAICSHLFPHPDDGQIPLVGVLAGQASGQRIAQTLGLWLQSQAFYTGVASGADMYLQGTPMPQPVSQAPSAGQRVLMHRAVTAAVIAQNMTTAVQAGWAYAHCDVAIICPDDTDLDSSMQQRVLAAQLRAVRPGGMAVLGTGCHQLESLALTCLGQITWVDADENHPLLQSHRRVNGRVAFVRDGRVVCAQGAQETYLPLPQRMGEWAVHEWLAVAAAGWAMQWPLSVLDVMAQQIVAPNRKD</sequence>